<dbReference type="Proteomes" id="UP000412028">
    <property type="component" value="Unassembled WGS sequence"/>
</dbReference>
<evidence type="ECO:0000313" key="2">
    <source>
        <dbReference type="Proteomes" id="UP000412028"/>
    </source>
</evidence>
<dbReference type="AlphaFoldDB" id="A0A5M9ZX10"/>
<dbReference type="RefSeq" id="WP_150380386.1">
    <property type="nucleotide sequence ID" value="NZ_RZUI01000001.1"/>
</dbReference>
<organism evidence="1 2">
    <name type="scientific">Bifidobacterium tissieri</name>
    <dbReference type="NCBI Taxonomy" id="1630162"/>
    <lineage>
        <taxon>Bacteria</taxon>
        <taxon>Bacillati</taxon>
        <taxon>Actinomycetota</taxon>
        <taxon>Actinomycetes</taxon>
        <taxon>Bifidobacteriales</taxon>
        <taxon>Bifidobacteriaceae</taxon>
        <taxon>Bifidobacterium</taxon>
    </lineage>
</organism>
<gene>
    <name evidence="1" type="ORF">EMO89_00120</name>
</gene>
<dbReference type="OrthoDB" id="10016221at2"/>
<sequence length="339" mass="36371">MECGEPDWSRCPYGPHYATVREVMDAARAAGPVDPFTLVFPRRPKPLTSNVSTGMLAERIRNRCRARVDSWRDDGHVADLLTLLGFNPALTGDAWAFDAACGAMESPSGAAALPDALRVVREGAPSAPGPLDLALWESSMLVAEGAAGNASSLRTLSGYALGPLWIDDDAWVTRTIHERVDRHGLLNLEPRNGVEQFASVMLSRQVETGLESMRGNASSPRVRLLIDALIHVDMPLVTHWGADWSTPEAPGWCGAIIPNTDVAMMRLAAANPYGLLDTDETDALLTGASMSIGANGSVATALNRRPPVLRKAKPHATGRTRPAGRPMELRLGMGGNLWD</sequence>
<protein>
    <submittedName>
        <fullName evidence="1">Uncharacterized protein</fullName>
    </submittedName>
</protein>
<name>A0A5M9ZX10_9BIFI</name>
<evidence type="ECO:0000313" key="1">
    <source>
        <dbReference type="EMBL" id="KAA8831969.1"/>
    </source>
</evidence>
<proteinExistence type="predicted"/>
<accession>A0A5M9ZX10</accession>
<dbReference type="EMBL" id="RZUI01000001">
    <property type="protein sequence ID" value="KAA8831969.1"/>
    <property type="molecule type" value="Genomic_DNA"/>
</dbReference>
<comment type="caution">
    <text evidence="1">The sequence shown here is derived from an EMBL/GenBank/DDBJ whole genome shotgun (WGS) entry which is preliminary data.</text>
</comment>
<reference evidence="1 2" key="1">
    <citation type="journal article" date="2019" name="Syst. Appl. Microbiol.">
        <title>Characterization of Bifidobacterium species in feaces of the Egyptian fruit bat: Description of B. vespertilionis sp. nov. and B. rousetti sp. nov.</title>
        <authorList>
            <person name="Modesto M."/>
            <person name="Satti M."/>
            <person name="Watanabe K."/>
            <person name="Puglisi E."/>
            <person name="Morelli L."/>
            <person name="Huang C.-H."/>
            <person name="Liou J.-S."/>
            <person name="Miyashita M."/>
            <person name="Tamura T."/>
            <person name="Saito S."/>
            <person name="Mori K."/>
            <person name="Huang L."/>
            <person name="Sciavilla P."/>
            <person name="Sandri C."/>
            <person name="Spiezio C."/>
            <person name="Vitali F."/>
            <person name="Cavalieri D."/>
            <person name="Perpetuini G."/>
            <person name="Tofalo R."/>
            <person name="Bonetti A."/>
            <person name="Arita M."/>
            <person name="Mattarelli P."/>
        </authorList>
    </citation>
    <scope>NUCLEOTIDE SEQUENCE [LARGE SCALE GENOMIC DNA]</scope>
    <source>
        <strain evidence="1 2">RST7</strain>
    </source>
</reference>